<keyword evidence="2" id="KW-1185">Reference proteome</keyword>
<proteinExistence type="predicted"/>
<dbReference type="EMBL" id="BAAAEI010000029">
    <property type="protein sequence ID" value="GAA0373115.1"/>
    <property type="molecule type" value="Genomic_DNA"/>
</dbReference>
<evidence type="ECO:0000313" key="2">
    <source>
        <dbReference type="Proteomes" id="UP001501757"/>
    </source>
</evidence>
<gene>
    <name evidence="1" type="ORF">GCM10009092_41680</name>
</gene>
<dbReference type="Proteomes" id="UP001501757">
    <property type="component" value="Unassembled WGS sequence"/>
</dbReference>
<evidence type="ECO:0000313" key="1">
    <source>
        <dbReference type="EMBL" id="GAA0373115.1"/>
    </source>
</evidence>
<reference evidence="1 2" key="1">
    <citation type="journal article" date="2019" name="Int. J. Syst. Evol. Microbiol.">
        <title>The Global Catalogue of Microorganisms (GCM) 10K type strain sequencing project: providing services to taxonomists for standard genome sequencing and annotation.</title>
        <authorList>
            <consortium name="The Broad Institute Genomics Platform"/>
            <consortium name="The Broad Institute Genome Sequencing Center for Infectious Disease"/>
            <person name="Wu L."/>
            <person name="Ma J."/>
        </authorList>
    </citation>
    <scope>NUCLEOTIDE SEQUENCE [LARGE SCALE GENOMIC DNA]</scope>
    <source>
        <strain evidence="1 2">JCM 13378</strain>
    </source>
</reference>
<protein>
    <submittedName>
        <fullName evidence="1">Uncharacterized protein</fullName>
    </submittedName>
</protein>
<accession>A0ABN0XUM9</accession>
<name>A0ABN0XUM9_9ALTE</name>
<sequence length="76" mass="8641">MTKNEFIARARIVEYREIKRTRAPIERLVLSSVTNEDECFLVRSGSRLQFWITRRGGLMSVNQSANSCFCVTVAAG</sequence>
<comment type="caution">
    <text evidence="1">The sequence shown here is derived from an EMBL/GenBank/DDBJ whole genome shotgun (WGS) entry which is preliminary data.</text>
</comment>
<organism evidence="1 2">
    <name type="scientific">Bowmanella denitrificans</name>
    <dbReference type="NCBI Taxonomy" id="366582"/>
    <lineage>
        <taxon>Bacteria</taxon>
        <taxon>Pseudomonadati</taxon>
        <taxon>Pseudomonadota</taxon>
        <taxon>Gammaproteobacteria</taxon>
        <taxon>Alteromonadales</taxon>
        <taxon>Alteromonadaceae</taxon>
        <taxon>Bowmanella</taxon>
    </lineage>
</organism>